<feature type="region of interest" description="Disordered" evidence="1">
    <location>
        <begin position="35"/>
        <end position="56"/>
    </location>
</feature>
<dbReference type="PANTHER" id="PTHR21325">
    <property type="entry name" value="PHOSPHOLIPASE B, PLB1"/>
    <property type="match status" value="1"/>
</dbReference>
<keyword evidence="2" id="KW-0732">Signal</keyword>
<dbReference type="PANTHER" id="PTHR21325:SF31">
    <property type="entry name" value="GH22081P-RELATED"/>
    <property type="match status" value="1"/>
</dbReference>
<dbReference type="OrthoDB" id="5561551at2"/>
<proteinExistence type="predicted"/>
<dbReference type="InterPro" id="IPR038885">
    <property type="entry name" value="PLB1"/>
</dbReference>
<dbReference type="CDD" id="cd01832">
    <property type="entry name" value="SGNH_hydrolase_like_1"/>
    <property type="match status" value="1"/>
</dbReference>
<evidence type="ECO:0000313" key="3">
    <source>
        <dbReference type="EMBL" id="AZQ71424.1"/>
    </source>
</evidence>
<feature type="chain" id="PRO_5039036474" evidence="2">
    <location>
        <begin position="27"/>
        <end position="302"/>
    </location>
</feature>
<name>A0A3Q9FTH6_STRLT</name>
<feature type="signal peptide" evidence="2">
    <location>
        <begin position="1"/>
        <end position="26"/>
    </location>
</feature>
<dbReference type="InterPro" id="IPR001087">
    <property type="entry name" value="GDSL"/>
</dbReference>
<dbReference type="Pfam" id="PF00657">
    <property type="entry name" value="Lipase_GDSL"/>
    <property type="match status" value="1"/>
</dbReference>
<sequence>MNVARGKRRGAVVKAAVAAVCATLLASGCESGAAAGAGGGEQPAAAPAKPKPVRPAWNPRPASIASLGDSITRGFDACSMLKDCPEASWATGTSVDSLARRLLASPGTSSWNHARTGARMADLPEQMRAAVAEKPQLVTVLVGANDACRKNVDDMTTVDDFRADFEKSLRELRTALPKSQVYVAGVPDLRRLWAEGRKSLIGPEIWKLGSVCPSMLADAGSDDAVAEARRVRVEQRVLEYNTVLKSVCERDGLCRFDGSVHGYGFTGQALSKWDWFHPSKQGQGELAALAYRTITAAEPPAV</sequence>
<dbReference type="GO" id="GO:0004620">
    <property type="term" value="F:phospholipase activity"/>
    <property type="evidence" value="ECO:0007669"/>
    <property type="project" value="InterPro"/>
</dbReference>
<accession>A0A3Q9FTH6</accession>
<dbReference type="Gene3D" id="3.40.50.1110">
    <property type="entry name" value="SGNH hydrolase"/>
    <property type="match status" value="1"/>
</dbReference>
<evidence type="ECO:0000256" key="2">
    <source>
        <dbReference type="SAM" id="SignalP"/>
    </source>
</evidence>
<dbReference type="RefSeq" id="WP_126913980.1">
    <property type="nucleotide sequence ID" value="NZ_CP034587.1"/>
</dbReference>
<keyword evidence="3" id="KW-0378">Hydrolase</keyword>
<dbReference type="PROSITE" id="PS51257">
    <property type="entry name" value="PROKAR_LIPOPROTEIN"/>
    <property type="match status" value="1"/>
</dbReference>
<evidence type="ECO:0000256" key="1">
    <source>
        <dbReference type="SAM" id="MobiDB-lite"/>
    </source>
</evidence>
<protein>
    <submittedName>
        <fullName evidence="3">SGNH/GDSL hydrolase family protein</fullName>
    </submittedName>
</protein>
<evidence type="ECO:0000313" key="4">
    <source>
        <dbReference type="Proteomes" id="UP000267900"/>
    </source>
</evidence>
<dbReference type="SUPFAM" id="SSF52266">
    <property type="entry name" value="SGNH hydrolase"/>
    <property type="match status" value="1"/>
</dbReference>
<dbReference type="EMBL" id="CP034587">
    <property type="protein sequence ID" value="AZQ71424.1"/>
    <property type="molecule type" value="Genomic_DNA"/>
</dbReference>
<reference evidence="3 4" key="1">
    <citation type="submission" date="2018-12" db="EMBL/GenBank/DDBJ databases">
        <title>The whole draft genome of Streptomyce luteoverticillatus CGMCC 15060.</title>
        <authorList>
            <person name="Feng Z."/>
            <person name="Chen G."/>
            <person name="Zhang J."/>
            <person name="Zhu H."/>
            <person name="Yu X."/>
            <person name="Zhang W."/>
            <person name="Zhang X."/>
        </authorList>
    </citation>
    <scope>NUCLEOTIDE SEQUENCE [LARGE SCALE GENOMIC DNA]</scope>
    <source>
        <strain evidence="3 4">CGMCC 15060</strain>
    </source>
</reference>
<keyword evidence="4" id="KW-1185">Reference proteome</keyword>
<organism evidence="3 4">
    <name type="scientific">Streptomyces luteoverticillatus</name>
    <name type="common">Streptoverticillium luteoverticillatus</name>
    <dbReference type="NCBI Taxonomy" id="66425"/>
    <lineage>
        <taxon>Bacteria</taxon>
        <taxon>Bacillati</taxon>
        <taxon>Actinomycetota</taxon>
        <taxon>Actinomycetes</taxon>
        <taxon>Kitasatosporales</taxon>
        <taxon>Streptomycetaceae</taxon>
        <taxon>Streptomyces</taxon>
    </lineage>
</organism>
<dbReference type="InterPro" id="IPR036514">
    <property type="entry name" value="SGNH_hydro_sf"/>
</dbReference>
<dbReference type="AlphaFoldDB" id="A0A3Q9FTH6"/>
<gene>
    <name evidence="3" type="ORF">EKH77_09590</name>
</gene>
<dbReference type="Proteomes" id="UP000267900">
    <property type="component" value="Chromosome"/>
</dbReference>